<proteinExistence type="predicted"/>
<sequence>MAYFLAGSGGPLQPRGPGLQPNQPIGSPPSAGGRERGRDRSIRNNGSCYNIINSGSWRDESVPAAGQLPAHCLTLHKHTIFTCIVCVYDGCWRNRCEIMDVG</sequence>
<evidence type="ECO:0000256" key="1">
    <source>
        <dbReference type="SAM" id="MobiDB-lite"/>
    </source>
</evidence>
<dbReference type="Proteomes" id="UP000299102">
    <property type="component" value="Unassembled WGS sequence"/>
</dbReference>
<dbReference type="AlphaFoldDB" id="A0A4C1VL02"/>
<evidence type="ECO:0000313" key="2">
    <source>
        <dbReference type="EMBL" id="GBP39082.1"/>
    </source>
</evidence>
<feature type="compositionally biased region" description="Low complexity" evidence="1">
    <location>
        <begin position="11"/>
        <end position="24"/>
    </location>
</feature>
<reference evidence="2 3" key="1">
    <citation type="journal article" date="2019" name="Commun. Biol.">
        <title>The bagworm genome reveals a unique fibroin gene that provides high tensile strength.</title>
        <authorList>
            <person name="Kono N."/>
            <person name="Nakamura H."/>
            <person name="Ohtoshi R."/>
            <person name="Tomita M."/>
            <person name="Numata K."/>
            <person name="Arakawa K."/>
        </authorList>
    </citation>
    <scope>NUCLEOTIDE SEQUENCE [LARGE SCALE GENOMIC DNA]</scope>
</reference>
<organism evidence="2 3">
    <name type="scientific">Eumeta variegata</name>
    <name type="common">Bagworm moth</name>
    <name type="synonym">Eumeta japonica</name>
    <dbReference type="NCBI Taxonomy" id="151549"/>
    <lineage>
        <taxon>Eukaryota</taxon>
        <taxon>Metazoa</taxon>
        <taxon>Ecdysozoa</taxon>
        <taxon>Arthropoda</taxon>
        <taxon>Hexapoda</taxon>
        <taxon>Insecta</taxon>
        <taxon>Pterygota</taxon>
        <taxon>Neoptera</taxon>
        <taxon>Endopterygota</taxon>
        <taxon>Lepidoptera</taxon>
        <taxon>Glossata</taxon>
        <taxon>Ditrysia</taxon>
        <taxon>Tineoidea</taxon>
        <taxon>Psychidae</taxon>
        <taxon>Oiketicinae</taxon>
        <taxon>Eumeta</taxon>
    </lineage>
</organism>
<name>A0A4C1VL02_EUMVA</name>
<gene>
    <name evidence="2" type="ORF">EVAR_27441_1</name>
</gene>
<feature type="compositionally biased region" description="Basic and acidic residues" evidence="1">
    <location>
        <begin position="33"/>
        <end position="42"/>
    </location>
</feature>
<protein>
    <submittedName>
        <fullName evidence="2">Uncharacterized protein</fullName>
    </submittedName>
</protein>
<dbReference type="EMBL" id="BGZK01000359">
    <property type="protein sequence ID" value="GBP39082.1"/>
    <property type="molecule type" value="Genomic_DNA"/>
</dbReference>
<evidence type="ECO:0000313" key="3">
    <source>
        <dbReference type="Proteomes" id="UP000299102"/>
    </source>
</evidence>
<feature type="region of interest" description="Disordered" evidence="1">
    <location>
        <begin position="1"/>
        <end position="44"/>
    </location>
</feature>
<keyword evidence="3" id="KW-1185">Reference proteome</keyword>
<comment type="caution">
    <text evidence="2">The sequence shown here is derived from an EMBL/GenBank/DDBJ whole genome shotgun (WGS) entry which is preliminary data.</text>
</comment>
<accession>A0A4C1VL02</accession>